<dbReference type="KEGG" id="ccau:EG346_09680"/>
<evidence type="ECO:0000313" key="1">
    <source>
        <dbReference type="EMBL" id="AZA48432.1"/>
    </source>
</evidence>
<dbReference type="EMBL" id="UFVQ01000003">
    <property type="protein sequence ID" value="STC92275.1"/>
    <property type="molecule type" value="Genomic_DNA"/>
</dbReference>
<evidence type="ECO:0000313" key="4">
    <source>
        <dbReference type="Proteomes" id="UP000273270"/>
    </source>
</evidence>
<gene>
    <name evidence="1" type="ORF">EG346_09680</name>
    <name evidence="2" type="ORF">NCTC13533_00309</name>
</gene>
<evidence type="ECO:0000313" key="3">
    <source>
        <dbReference type="Proteomes" id="UP000255224"/>
    </source>
</evidence>
<dbReference type="EMBL" id="CP033920">
    <property type="protein sequence ID" value="AZA48432.1"/>
    <property type="molecule type" value="Genomic_DNA"/>
</dbReference>
<reference evidence="2 3" key="1">
    <citation type="submission" date="2018-06" db="EMBL/GenBank/DDBJ databases">
        <authorList>
            <consortium name="Pathogen Informatics"/>
            <person name="Doyle S."/>
        </authorList>
    </citation>
    <scope>NUCLEOTIDE SEQUENCE [LARGE SCALE GENOMIC DNA]</scope>
    <source>
        <strain evidence="2 3">NCTC13533</strain>
    </source>
</reference>
<protein>
    <submittedName>
        <fullName evidence="2">Uncharacterized protein</fullName>
    </submittedName>
</protein>
<proteinExistence type="predicted"/>
<accession>A0A3G6LYU7</accession>
<evidence type="ECO:0000313" key="2">
    <source>
        <dbReference type="EMBL" id="STC92275.1"/>
    </source>
</evidence>
<name>A0A376DNB3_CHRCU</name>
<organism evidence="2 3">
    <name type="scientific">Chryseobacterium carnipullorum</name>
    <dbReference type="NCBI Taxonomy" id="1124835"/>
    <lineage>
        <taxon>Bacteria</taxon>
        <taxon>Pseudomonadati</taxon>
        <taxon>Bacteroidota</taxon>
        <taxon>Flavobacteriia</taxon>
        <taxon>Flavobacteriales</taxon>
        <taxon>Weeksellaceae</taxon>
        <taxon>Chryseobacterium group</taxon>
        <taxon>Chryseobacterium</taxon>
    </lineage>
</organism>
<reference evidence="1" key="3">
    <citation type="submission" date="2018-11" db="EMBL/GenBank/DDBJ databases">
        <title>Proposal to divide the Flavobacteriaceae and reorganize its genera based on Amino Acid Identity values calculated from whole genome sequences.</title>
        <authorList>
            <person name="Nicholson A.C."/>
            <person name="Gulvik C.A."/>
            <person name="Whitney A.M."/>
            <person name="Humrighouse B.W."/>
            <person name="Bell M."/>
            <person name="Holmes B."/>
            <person name="Steigerwalt A."/>
            <person name="Villarma A."/>
            <person name="Sheth M."/>
            <person name="Batra D."/>
            <person name="Pryor J."/>
            <person name="Bernardet J.-F."/>
            <person name="Hugo C."/>
            <person name="Kampfer P."/>
            <person name="Newman J."/>
            <person name="Mcquiston J.R."/>
        </authorList>
    </citation>
    <scope>NUCLEOTIDE SEQUENCE [LARGE SCALE GENOMIC DNA]</scope>
    <source>
        <strain evidence="1">G0188</strain>
    </source>
</reference>
<reference evidence="4" key="2">
    <citation type="submission" date="2018-11" db="EMBL/GenBank/DDBJ databases">
        <title>Proposal to divide the Flavobacteriaceae and reorganize its genera based on Amino Acid Identity values calculated from whole genome sequences.</title>
        <authorList>
            <person name="Nicholson A.C."/>
            <person name="Gulvik C.A."/>
            <person name="Whitney A.M."/>
            <person name="Humrighouse B.W."/>
            <person name="Bell M."/>
            <person name="Holmes B."/>
            <person name="Steigerwalt A.G."/>
            <person name="Villarma A."/>
            <person name="Sheth M."/>
            <person name="Batra D."/>
            <person name="Pryor J."/>
            <person name="Bernardet J.-F."/>
            <person name="Hugo C."/>
            <person name="Kampfer P."/>
            <person name="Newman J."/>
            <person name="McQuiston J.R."/>
        </authorList>
    </citation>
    <scope>NUCLEOTIDE SEQUENCE [LARGE SCALE GENOMIC DNA]</scope>
    <source>
        <strain evidence="4">G0188</strain>
    </source>
</reference>
<sequence>MALLIFLFGNAREKNDSRHHKNRQKKTESIKIFIYEETSVYARKLIYHATFPVIIKKIIKSNSKFSAQKKTIATKTKEKTQTKNINYYDHIITTHGSDKKIRVSAHEKYHYISLPKHHSPYFTIRKTVVSQLYFLVKLLPSIYNHILIENGKNKAFSIRPPPKKKFNI</sequence>
<dbReference type="Proteomes" id="UP000273270">
    <property type="component" value="Chromosome"/>
</dbReference>
<keyword evidence="4" id="KW-1185">Reference proteome</keyword>
<dbReference type="Proteomes" id="UP000255224">
    <property type="component" value="Unassembled WGS sequence"/>
</dbReference>
<accession>A0A376DNB3</accession>
<dbReference type="AlphaFoldDB" id="A0A376DNB3"/>